<keyword evidence="7" id="KW-1185">Reference proteome</keyword>
<dbReference type="Gene3D" id="3.40.50.410">
    <property type="entry name" value="von Willebrand factor, type A domain"/>
    <property type="match status" value="1"/>
</dbReference>
<evidence type="ECO:0000313" key="4">
    <source>
        <dbReference type="EMBL" id="MBN3106137.1"/>
    </source>
</evidence>
<sequence>MLSAVEPHLSLAHRNIFARPVQADDGAIEWYSEMNGQPIRLTDLPAPERGRAEALLKQKQQTISELKDKLAQDGRVPEDVLRLLTFASQQPADSSIWVIGGQPVMTELSPPPVTIAPPVVTPRRIWWPWLLLLLLLVVLALFLLRGCLPVTPTEPVQQAEPVTPTEPVKQAEPVTPTEPVKQAEPEQPPEPLTPAEPVQPQKPVPPKKVIPPTPPLSTKALCPAQRTVQQAPEVVVVLDASGSMAVSMDATQDEIDLWVASLTLLGNVEREPRRISLARRSTSNIIDKLPNDMNISLVAAADCRQVSVSGPFPPSRRTELKNRINRIEPLGKTALAEALVHAGKLVDGVNRDAIILLVTDGEETCGGDPCAVAKQLKKSKPRLQINVVDILSTGAGNCIAANTGGSVFAVNNTQEFSNIMNKAMKEYIPEGCE</sequence>
<organism evidence="5 6">
    <name type="scientific">Pectobacterium brasiliense</name>
    <dbReference type="NCBI Taxonomy" id="180957"/>
    <lineage>
        <taxon>Bacteria</taxon>
        <taxon>Pseudomonadati</taxon>
        <taxon>Pseudomonadota</taxon>
        <taxon>Gammaproteobacteria</taxon>
        <taxon>Enterobacterales</taxon>
        <taxon>Pectobacteriaceae</taxon>
        <taxon>Pectobacterium</taxon>
    </lineage>
</organism>
<name>A0A3S0ZXA0_9GAMM</name>
<protein>
    <submittedName>
        <fullName evidence="5">VWA domain-containing protein</fullName>
    </submittedName>
</protein>
<dbReference type="Pfam" id="PF13519">
    <property type="entry name" value="VWA_2"/>
    <property type="match status" value="1"/>
</dbReference>
<dbReference type="AlphaFoldDB" id="A0A3S0ZXA0"/>
<dbReference type="SMART" id="SM00327">
    <property type="entry name" value="VWA"/>
    <property type="match status" value="1"/>
</dbReference>
<feature type="region of interest" description="Disordered" evidence="1">
    <location>
        <begin position="154"/>
        <end position="209"/>
    </location>
</feature>
<keyword evidence="2" id="KW-0472">Membrane</keyword>
<dbReference type="SUPFAM" id="SSF53300">
    <property type="entry name" value="vWA-like"/>
    <property type="match status" value="1"/>
</dbReference>
<proteinExistence type="predicted"/>
<dbReference type="PANTHER" id="PTHR10579">
    <property type="entry name" value="CALCIUM-ACTIVATED CHLORIDE CHANNEL REGULATOR"/>
    <property type="match status" value="1"/>
</dbReference>
<dbReference type="Proteomes" id="UP000762586">
    <property type="component" value="Unassembled WGS sequence"/>
</dbReference>
<evidence type="ECO:0000313" key="7">
    <source>
        <dbReference type="Proteomes" id="UP000762586"/>
    </source>
</evidence>
<evidence type="ECO:0000256" key="1">
    <source>
        <dbReference type="SAM" id="MobiDB-lite"/>
    </source>
</evidence>
<reference evidence="5 6" key="2">
    <citation type="submission" date="2020-11" db="EMBL/GenBank/DDBJ databases">
        <title>Complete genome sequence of Pectobacterium brasiliense strain F126.</title>
        <authorList>
            <person name="Miroshnikov K."/>
            <person name="Vo T.N.H."/>
            <person name="Khodykina M.V."/>
            <person name="Kabanova A.P."/>
            <person name="Shneider M."/>
            <person name="Korzhenkov A."/>
            <person name="Toschakov S.V."/>
            <person name="Miroshnikov K.A."/>
            <person name="Ignatov A.N."/>
            <person name="Mikhailova Y.V."/>
            <person name="Shelenkov A."/>
            <person name="Yanushevich Y.G."/>
            <person name="Evseev P.V."/>
        </authorList>
    </citation>
    <scope>NUCLEOTIDE SEQUENCE [LARGE SCALE GENOMIC DNA]</scope>
    <source>
        <strain evidence="5 6">F126</strain>
    </source>
</reference>
<keyword evidence="2" id="KW-0812">Transmembrane</keyword>
<evidence type="ECO:0000256" key="2">
    <source>
        <dbReference type="SAM" id="Phobius"/>
    </source>
</evidence>
<dbReference type="InterPro" id="IPR051266">
    <property type="entry name" value="CLCR"/>
</dbReference>
<reference evidence="4 7" key="1">
    <citation type="submission" date="2020-07" db="EMBL/GenBank/DDBJ databases">
        <title>A pangenomic view of the genus Pectobacterium provides insights into genome organization, phylogeny, and virulence.</title>
        <authorList>
            <person name="Jonkheer E."/>
            <person name="Brankovics B."/>
            <person name="Houwers I."/>
            <person name="Van Der Wolf J."/>
            <person name="Bonants P."/>
            <person name="Vreeburg R."/>
            <person name="Bollema R."/>
            <person name="De Haan J."/>
            <person name="Berke L."/>
            <person name="De Ridder D."/>
            <person name="Smit S."/>
            <person name="Van Der Lee T.A.J."/>
        </authorList>
    </citation>
    <scope>NUCLEOTIDE SEQUENCE [LARGE SCALE GENOMIC DNA]</scope>
    <source>
        <strain evidence="4 7">NAK:384</strain>
    </source>
</reference>
<dbReference type="InterPro" id="IPR002035">
    <property type="entry name" value="VWF_A"/>
</dbReference>
<keyword evidence="2" id="KW-1133">Transmembrane helix</keyword>
<evidence type="ECO:0000313" key="6">
    <source>
        <dbReference type="Proteomes" id="UP000269351"/>
    </source>
</evidence>
<feature type="compositionally biased region" description="Pro residues" evidence="1">
    <location>
        <begin position="200"/>
        <end position="209"/>
    </location>
</feature>
<gene>
    <name evidence="5" type="ORF">F126LOC_019635</name>
    <name evidence="4" type="ORF">H4F48_08600</name>
</gene>
<feature type="transmembrane region" description="Helical" evidence="2">
    <location>
        <begin position="125"/>
        <end position="144"/>
    </location>
</feature>
<dbReference type="EMBL" id="CP065031">
    <property type="protein sequence ID" value="QPK26499.1"/>
    <property type="molecule type" value="Genomic_DNA"/>
</dbReference>
<feature type="domain" description="VWFA" evidence="3">
    <location>
        <begin position="233"/>
        <end position="397"/>
    </location>
</feature>
<dbReference type="PROSITE" id="PS50234">
    <property type="entry name" value="VWFA"/>
    <property type="match status" value="1"/>
</dbReference>
<dbReference type="Proteomes" id="UP000269351">
    <property type="component" value="Chromosome"/>
</dbReference>
<accession>A0A3S0ZXA0</accession>
<evidence type="ECO:0000259" key="3">
    <source>
        <dbReference type="PROSITE" id="PS50234"/>
    </source>
</evidence>
<dbReference type="PANTHER" id="PTHR10579:SF43">
    <property type="entry name" value="ZINC FINGER (C3HC4-TYPE RING FINGER) FAMILY PROTEIN"/>
    <property type="match status" value="1"/>
</dbReference>
<dbReference type="InterPro" id="IPR036465">
    <property type="entry name" value="vWFA_dom_sf"/>
</dbReference>
<evidence type="ECO:0000313" key="5">
    <source>
        <dbReference type="EMBL" id="QPK26499.1"/>
    </source>
</evidence>
<dbReference type="EMBL" id="JACGET010000011">
    <property type="protein sequence ID" value="MBN3106137.1"/>
    <property type="molecule type" value="Genomic_DNA"/>
</dbReference>